<accession>A0A0E3RKY4</accession>
<dbReference type="STRING" id="213585.MSMAS_3158"/>
<protein>
    <recommendedName>
        <fullName evidence="2">Archaeal Type IV pilin N-terminal domain-containing protein</fullName>
    </recommendedName>
</protein>
<dbReference type="RefSeq" id="WP_052733648.1">
    <property type="nucleotide sequence ID" value="NZ_CP009512.1"/>
</dbReference>
<dbReference type="PANTHER" id="PTHR38138">
    <property type="entry name" value="VNG6441H"/>
    <property type="match status" value="1"/>
</dbReference>
<proteinExistence type="predicted"/>
<dbReference type="GeneID" id="24852884"/>
<name>A0A0E3RKY4_METMZ</name>
<dbReference type="HOGENOM" id="CLU_1665521_0_0_2"/>
<dbReference type="Proteomes" id="UP000033097">
    <property type="component" value="Chromosome"/>
</dbReference>
<dbReference type="PATRIC" id="fig|213585.10.peg.3953"/>
<organism evidence="3 4">
    <name type="scientific">Methanosarcina mazei S-6</name>
    <dbReference type="NCBI Taxonomy" id="213585"/>
    <lineage>
        <taxon>Archaea</taxon>
        <taxon>Methanobacteriati</taxon>
        <taxon>Methanobacteriota</taxon>
        <taxon>Stenosarchaea group</taxon>
        <taxon>Methanomicrobia</taxon>
        <taxon>Methanosarcinales</taxon>
        <taxon>Methanosarcinaceae</taxon>
        <taxon>Methanosarcina</taxon>
    </lineage>
</organism>
<feature type="transmembrane region" description="Helical" evidence="1">
    <location>
        <begin position="23"/>
        <end position="48"/>
    </location>
</feature>
<keyword evidence="1" id="KW-1133">Transmembrane helix</keyword>
<dbReference type="InterPro" id="IPR012859">
    <property type="entry name" value="Pilin_N_archaeal"/>
</dbReference>
<evidence type="ECO:0000256" key="1">
    <source>
        <dbReference type="SAM" id="Phobius"/>
    </source>
</evidence>
<sequence length="162" mass="17318">MTVIVEGKKYGALFQDCRAVSEVIGQVLMVAVVVLAFSSIAITVFSVGGAVNPPHVPRTDLQESVNFKDNTVQVFHSGGEAIDLKDIRIILSADGQHKEFDISDTKNVTVFDPAGNETYSDGVFMLGDCIVINPGNVNVTGGNATLYFIHTASSQVIKKAML</sequence>
<evidence type="ECO:0000313" key="3">
    <source>
        <dbReference type="EMBL" id="AKB66354.1"/>
    </source>
</evidence>
<dbReference type="Pfam" id="PF07790">
    <property type="entry name" value="Pilin_N"/>
    <property type="match status" value="1"/>
</dbReference>
<dbReference type="AlphaFoldDB" id="A0A0E3RKY4"/>
<dbReference type="KEGG" id="mmj:MSMAS_3158"/>
<evidence type="ECO:0000259" key="2">
    <source>
        <dbReference type="Pfam" id="PF07790"/>
    </source>
</evidence>
<dbReference type="EMBL" id="CP009512">
    <property type="protein sequence ID" value="AKB66354.1"/>
    <property type="molecule type" value="Genomic_DNA"/>
</dbReference>
<feature type="domain" description="Archaeal Type IV pilin N-terminal" evidence="2">
    <location>
        <begin position="18"/>
        <end position="94"/>
    </location>
</feature>
<reference evidence="3 4" key="1">
    <citation type="submission" date="2014-07" db="EMBL/GenBank/DDBJ databases">
        <title>Methanogenic archaea and the global carbon cycle.</title>
        <authorList>
            <person name="Henriksen J.R."/>
            <person name="Luke J."/>
            <person name="Reinhart S."/>
            <person name="Benedict M.N."/>
            <person name="Youngblut N.D."/>
            <person name="Metcalf M.E."/>
            <person name="Whitaker R.J."/>
            <person name="Metcalf W.W."/>
        </authorList>
    </citation>
    <scope>NUCLEOTIDE SEQUENCE [LARGE SCALE GENOMIC DNA]</scope>
    <source>
        <strain evidence="3 4">S-6</strain>
    </source>
</reference>
<keyword evidence="1" id="KW-0472">Membrane</keyword>
<dbReference type="PANTHER" id="PTHR38138:SF1">
    <property type="entry name" value="ARCHAEAL TYPE IV PILIN N-TERMINAL DOMAIN-CONTAINING PROTEIN"/>
    <property type="match status" value="1"/>
</dbReference>
<gene>
    <name evidence="3" type="ORF">MSMAS_3158</name>
</gene>
<keyword evidence="1" id="KW-0812">Transmembrane</keyword>
<evidence type="ECO:0000313" key="4">
    <source>
        <dbReference type="Proteomes" id="UP000033097"/>
    </source>
</evidence>